<dbReference type="Proteomes" id="UP001176521">
    <property type="component" value="Unassembled WGS sequence"/>
</dbReference>
<feature type="transmembrane region" description="Helical" evidence="7">
    <location>
        <begin position="75"/>
        <end position="93"/>
    </location>
</feature>
<accession>A0AAN6JLR4</accession>
<sequence>MSELDRRVTDYTDKELNEKEQQQQSHLPVLNNADTESGSGSVHHDASAAAEARDITGRYDQSFIRKTMRRVDFRLVPILALAYMISLIDRTNISLARAAGMNKELALSVGNRYSIAVIAFFPPYIALEILSQLGLRRFGAARWLGSAVILWGIVMIGMGFVKTWEQLTATRALLGIFEAALFPGAAYLLSCWYLRSEVQVRLTWFYLLAVVMSGFSAIIAYGLSLMNGREGISGWRWIFIIEGVVTCAIGFLAWALIVDFPHKAEFLKPEEKEMVLARIDAERADANPDGLTWAKLGKYSLDWKLWLYAAFFMCSTLGSYALSYFLPVILASMGYQGKQIYYHMIPPYVTVAPIALAGAYLADRTGYRSPTIIFNALILAIGLALVGFTKNNDVRYFGVFLGVAGCNANVPAVISHSQVNIRQQSKRAFTSALTVAAGGLGGILSALVFREKDAKTGYRLGIWFTIGAQIFTIVGSLLLASYHMYRNRLAREGKVVLEGLQNFRYQL</sequence>
<evidence type="ECO:0000259" key="8">
    <source>
        <dbReference type="PROSITE" id="PS50850"/>
    </source>
</evidence>
<feature type="transmembrane region" description="Helical" evidence="7">
    <location>
        <begin position="305"/>
        <end position="328"/>
    </location>
</feature>
<comment type="subcellular location">
    <subcellularLocation>
        <location evidence="1">Membrane</location>
        <topology evidence="1">Multi-pass membrane protein</topology>
    </subcellularLocation>
</comment>
<dbReference type="PANTHER" id="PTHR43791:SF3">
    <property type="entry name" value="MAJOR FACILITATOR SUPERFAMILY (MFS) PROFILE DOMAIN-CONTAINING PROTEIN"/>
    <property type="match status" value="1"/>
</dbReference>
<dbReference type="PROSITE" id="PS50850">
    <property type="entry name" value="MFS"/>
    <property type="match status" value="1"/>
</dbReference>
<dbReference type="AlphaFoldDB" id="A0AAN6JLR4"/>
<dbReference type="InterPro" id="IPR020846">
    <property type="entry name" value="MFS_dom"/>
</dbReference>
<feature type="region of interest" description="Disordered" evidence="6">
    <location>
        <begin position="1"/>
        <end position="49"/>
    </location>
</feature>
<feature type="transmembrane region" description="Helical" evidence="7">
    <location>
        <begin position="372"/>
        <end position="389"/>
    </location>
</feature>
<feature type="domain" description="Major facilitator superfamily (MFS) profile" evidence="8">
    <location>
        <begin position="75"/>
        <end position="493"/>
    </location>
</feature>
<feature type="transmembrane region" description="Helical" evidence="7">
    <location>
        <begin position="173"/>
        <end position="192"/>
    </location>
</feature>
<evidence type="ECO:0000313" key="10">
    <source>
        <dbReference type="Proteomes" id="UP001176521"/>
    </source>
</evidence>
<feature type="transmembrane region" description="Helical" evidence="7">
    <location>
        <begin position="461"/>
        <end position="482"/>
    </location>
</feature>
<organism evidence="9 10">
    <name type="scientific">Tilletia horrida</name>
    <dbReference type="NCBI Taxonomy" id="155126"/>
    <lineage>
        <taxon>Eukaryota</taxon>
        <taxon>Fungi</taxon>
        <taxon>Dikarya</taxon>
        <taxon>Basidiomycota</taxon>
        <taxon>Ustilaginomycotina</taxon>
        <taxon>Exobasidiomycetes</taxon>
        <taxon>Tilletiales</taxon>
        <taxon>Tilletiaceae</taxon>
        <taxon>Tilletia</taxon>
    </lineage>
</organism>
<proteinExistence type="predicted"/>
<feature type="transmembrane region" description="Helical" evidence="7">
    <location>
        <begin position="235"/>
        <end position="258"/>
    </location>
</feature>
<evidence type="ECO:0000256" key="2">
    <source>
        <dbReference type="ARBA" id="ARBA00022448"/>
    </source>
</evidence>
<keyword evidence="3 7" id="KW-0812">Transmembrane</keyword>
<feature type="compositionally biased region" description="Basic and acidic residues" evidence="6">
    <location>
        <begin position="1"/>
        <end position="21"/>
    </location>
</feature>
<evidence type="ECO:0000256" key="5">
    <source>
        <dbReference type="ARBA" id="ARBA00023136"/>
    </source>
</evidence>
<evidence type="ECO:0000256" key="7">
    <source>
        <dbReference type="SAM" id="Phobius"/>
    </source>
</evidence>
<dbReference type="Pfam" id="PF07690">
    <property type="entry name" value="MFS_1"/>
    <property type="match status" value="1"/>
</dbReference>
<dbReference type="FunFam" id="1.20.1250.20:FF:000018">
    <property type="entry name" value="MFS transporter permease"/>
    <property type="match status" value="1"/>
</dbReference>
<feature type="transmembrane region" description="Helical" evidence="7">
    <location>
        <begin position="143"/>
        <end position="161"/>
    </location>
</feature>
<keyword evidence="5 7" id="KW-0472">Membrane</keyword>
<keyword evidence="4 7" id="KW-1133">Transmembrane helix</keyword>
<dbReference type="GO" id="GO:0016020">
    <property type="term" value="C:membrane"/>
    <property type="evidence" value="ECO:0007669"/>
    <property type="project" value="UniProtKB-SubCell"/>
</dbReference>
<feature type="transmembrane region" description="Helical" evidence="7">
    <location>
        <begin position="395"/>
        <end position="416"/>
    </location>
</feature>
<comment type="caution">
    <text evidence="9">The sequence shown here is derived from an EMBL/GenBank/DDBJ whole genome shotgun (WGS) entry which is preliminary data.</text>
</comment>
<keyword evidence="10" id="KW-1185">Reference proteome</keyword>
<name>A0AAN6JLR4_9BASI</name>
<dbReference type="PANTHER" id="PTHR43791">
    <property type="entry name" value="PERMEASE-RELATED"/>
    <property type="match status" value="1"/>
</dbReference>
<feature type="transmembrane region" description="Helical" evidence="7">
    <location>
        <begin position="340"/>
        <end position="360"/>
    </location>
</feature>
<dbReference type="EMBL" id="JAPDMQ010000064">
    <property type="protein sequence ID" value="KAK0537207.1"/>
    <property type="molecule type" value="Genomic_DNA"/>
</dbReference>
<dbReference type="SUPFAM" id="SSF103473">
    <property type="entry name" value="MFS general substrate transporter"/>
    <property type="match status" value="1"/>
</dbReference>
<gene>
    <name evidence="9" type="ORF">OC842_001728</name>
</gene>
<dbReference type="Gene3D" id="1.20.1250.20">
    <property type="entry name" value="MFS general substrate transporter like domains"/>
    <property type="match status" value="2"/>
</dbReference>
<reference evidence="9" key="1">
    <citation type="journal article" date="2023" name="PhytoFront">
        <title>Draft Genome Resources of Seven Strains of Tilletia horrida, Causal Agent of Kernel Smut of Rice.</title>
        <authorList>
            <person name="Khanal S."/>
            <person name="Antony Babu S."/>
            <person name="Zhou X.G."/>
        </authorList>
    </citation>
    <scope>NUCLEOTIDE SEQUENCE</scope>
    <source>
        <strain evidence="9">TX3</strain>
    </source>
</reference>
<evidence type="ECO:0000313" key="9">
    <source>
        <dbReference type="EMBL" id="KAK0537207.1"/>
    </source>
</evidence>
<feature type="transmembrane region" description="Helical" evidence="7">
    <location>
        <begin position="113"/>
        <end position="131"/>
    </location>
</feature>
<evidence type="ECO:0000256" key="3">
    <source>
        <dbReference type="ARBA" id="ARBA00022692"/>
    </source>
</evidence>
<dbReference type="InterPro" id="IPR036259">
    <property type="entry name" value="MFS_trans_sf"/>
</dbReference>
<evidence type="ECO:0000256" key="1">
    <source>
        <dbReference type="ARBA" id="ARBA00004141"/>
    </source>
</evidence>
<feature type="compositionally biased region" description="Polar residues" evidence="6">
    <location>
        <begin position="22"/>
        <end position="40"/>
    </location>
</feature>
<dbReference type="InterPro" id="IPR011701">
    <property type="entry name" value="MFS"/>
</dbReference>
<feature type="transmembrane region" description="Helical" evidence="7">
    <location>
        <begin position="204"/>
        <end position="223"/>
    </location>
</feature>
<dbReference type="GO" id="GO:0022857">
    <property type="term" value="F:transmembrane transporter activity"/>
    <property type="evidence" value="ECO:0007669"/>
    <property type="project" value="InterPro"/>
</dbReference>
<protein>
    <recommendedName>
        <fullName evidence="8">Major facilitator superfamily (MFS) profile domain-containing protein</fullName>
    </recommendedName>
</protein>
<evidence type="ECO:0000256" key="6">
    <source>
        <dbReference type="SAM" id="MobiDB-lite"/>
    </source>
</evidence>
<keyword evidence="2" id="KW-0813">Transport</keyword>
<evidence type="ECO:0000256" key="4">
    <source>
        <dbReference type="ARBA" id="ARBA00022989"/>
    </source>
</evidence>
<feature type="transmembrane region" description="Helical" evidence="7">
    <location>
        <begin position="428"/>
        <end position="449"/>
    </location>
</feature>